<proteinExistence type="inferred from homology"/>
<keyword evidence="6" id="KW-1185">Reference proteome</keyword>
<gene>
    <name evidence="5" type="ORF">FHS49_001758</name>
</gene>
<reference evidence="5 6" key="1">
    <citation type="submission" date="2020-08" db="EMBL/GenBank/DDBJ databases">
        <title>Genomic Encyclopedia of Type Strains, Phase IV (KMG-IV): sequencing the most valuable type-strain genomes for metagenomic binning, comparative biology and taxonomic classification.</title>
        <authorList>
            <person name="Goeker M."/>
        </authorList>
    </citation>
    <scope>NUCLEOTIDE SEQUENCE [LARGE SCALE GENOMIC DNA]</scope>
    <source>
        <strain evidence="5 6">DSM 25079</strain>
    </source>
</reference>
<dbReference type="GO" id="GO:0016780">
    <property type="term" value="F:phosphotransferase activity, for other substituted phosphate groups"/>
    <property type="evidence" value="ECO:0007669"/>
    <property type="project" value="TreeGrafter"/>
</dbReference>
<dbReference type="PANTHER" id="PTHR30576">
    <property type="entry name" value="COLANIC BIOSYNTHESIS UDP-GLUCOSE LIPID CARRIER TRANSFERASE"/>
    <property type="match status" value="1"/>
</dbReference>
<comment type="similarity">
    <text evidence="1">Belongs to the bacterial sugar transferase family.</text>
</comment>
<sequence>MLKRGFDLIVSMVALVLLLPLIVALGLAVRLLLGSPVLFRQQRPGLRDKPFHIMKFRTMTDQRTADGALLPDAERLPLFGRWLRSTSLDELPELWNVFRGDMSLVGPRPLHMSYLERYSPFQARRHEIRPGLTGWAQVNGRNSISWDEKFALDVWYVDNRNMVLDLKILMMTFWKIINREGISGDGEATMQEFMGSITCIEADSKLHRQDRS</sequence>
<dbReference type="EMBL" id="JACIJC010000003">
    <property type="protein sequence ID" value="MBB5685742.1"/>
    <property type="molecule type" value="Genomic_DNA"/>
</dbReference>
<feature type="domain" description="Bacterial sugar transferase" evidence="4">
    <location>
        <begin position="3"/>
        <end position="177"/>
    </location>
</feature>
<keyword evidence="3" id="KW-0812">Transmembrane</keyword>
<keyword evidence="3" id="KW-0472">Membrane</keyword>
<dbReference type="InterPro" id="IPR003362">
    <property type="entry name" value="Bact_transf"/>
</dbReference>
<evidence type="ECO:0000313" key="5">
    <source>
        <dbReference type="EMBL" id="MBB5685742.1"/>
    </source>
</evidence>
<keyword evidence="2" id="KW-0270">Exopolysaccharide synthesis</keyword>
<evidence type="ECO:0000256" key="2">
    <source>
        <dbReference type="ARBA" id="ARBA00023169"/>
    </source>
</evidence>
<evidence type="ECO:0000256" key="3">
    <source>
        <dbReference type="SAM" id="Phobius"/>
    </source>
</evidence>
<organism evidence="5 6">
    <name type="scientific">Sphingobium boeckii</name>
    <dbReference type="NCBI Taxonomy" id="1082345"/>
    <lineage>
        <taxon>Bacteria</taxon>
        <taxon>Pseudomonadati</taxon>
        <taxon>Pseudomonadota</taxon>
        <taxon>Alphaproteobacteria</taxon>
        <taxon>Sphingomonadales</taxon>
        <taxon>Sphingomonadaceae</taxon>
        <taxon>Sphingobium</taxon>
    </lineage>
</organism>
<dbReference type="Pfam" id="PF02397">
    <property type="entry name" value="Bac_transf"/>
    <property type="match status" value="1"/>
</dbReference>
<protein>
    <submittedName>
        <fullName evidence="5">Lipopolysaccharide/colanic/teichoic acid biosynthesis glycosyltransferase</fullName>
    </submittedName>
</protein>
<keyword evidence="3" id="KW-1133">Transmembrane helix</keyword>
<evidence type="ECO:0000313" key="6">
    <source>
        <dbReference type="Proteomes" id="UP000549617"/>
    </source>
</evidence>
<feature type="transmembrane region" description="Helical" evidence="3">
    <location>
        <begin position="12"/>
        <end position="33"/>
    </location>
</feature>
<dbReference type="PANTHER" id="PTHR30576:SF8">
    <property type="entry name" value="UNDECAPRENYL-PHOSPHATE GALACTOSE PHOSPHOTRANSFERASE"/>
    <property type="match status" value="1"/>
</dbReference>
<dbReference type="RefSeq" id="WP_184017511.1">
    <property type="nucleotide sequence ID" value="NZ_JACIJC010000003.1"/>
</dbReference>
<dbReference type="AlphaFoldDB" id="A0A7W9EE25"/>
<dbReference type="Proteomes" id="UP000549617">
    <property type="component" value="Unassembled WGS sequence"/>
</dbReference>
<keyword evidence="5" id="KW-0808">Transferase</keyword>
<dbReference type="GO" id="GO:0000271">
    <property type="term" value="P:polysaccharide biosynthetic process"/>
    <property type="evidence" value="ECO:0007669"/>
    <property type="project" value="UniProtKB-KW"/>
</dbReference>
<accession>A0A7W9EE25</accession>
<evidence type="ECO:0000259" key="4">
    <source>
        <dbReference type="Pfam" id="PF02397"/>
    </source>
</evidence>
<evidence type="ECO:0000256" key="1">
    <source>
        <dbReference type="ARBA" id="ARBA00006464"/>
    </source>
</evidence>
<comment type="caution">
    <text evidence="5">The sequence shown here is derived from an EMBL/GenBank/DDBJ whole genome shotgun (WGS) entry which is preliminary data.</text>
</comment>
<name>A0A7W9EE25_9SPHN</name>